<comment type="caution">
    <text evidence="11">The sequence shown here is derived from an EMBL/GenBank/DDBJ whole genome shotgun (WGS) entry which is preliminary data.</text>
</comment>
<dbReference type="Proteomes" id="UP001187192">
    <property type="component" value="Unassembled WGS sequence"/>
</dbReference>
<feature type="compositionally biased region" description="Basic and acidic residues" evidence="7">
    <location>
        <begin position="680"/>
        <end position="703"/>
    </location>
</feature>
<evidence type="ECO:0000259" key="9">
    <source>
        <dbReference type="PROSITE" id="PS50178"/>
    </source>
</evidence>
<keyword evidence="3 5" id="KW-0863">Zinc-finger</keyword>
<dbReference type="PROSITE" id="PS51514">
    <property type="entry name" value="BRX"/>
    <property type="match status" value="1"/>
</dbReference>
<evidence type="ECO:0000256" key="1">
    <source>
        <dbReference type="ARBA" id="ARBA00022723"/>
    </source>
</evidence>
<evidence type="ECO:0000256" key="7">
    <source>
        <dbReference type="SAM" id="MobiDB-lite"/>
    </source>
</evidence>
<dbReference type="CDD" id="cd00065">
    <property type="entry name" value="FYVE_like_SF"/>
    <property type="match status" value="1"/>
</dbReference>
<keyword evidence="1" id="KW-0479">Metal-binding</keyword>
<dbReference type="InterPro" id="IPR000408">
    <property type="entry name" value="Reg_chr_condens"/>
</dbReference>
<dbReference type="InterPro" id="IPR011993">
    <property type="entry name" value="PH-like_dom_sf"/>
</dbReference>
<dbReference type="Gene3D" id="2.30.29.30">
    <property type="entry name" value="Pleckstrin-homology domain (PH domain)/Phosphotyrosine-binding domain (PTB)"/>
    <property type="match status" value="1"/>
</dbReference>
<feature type="repeat" description="RCC1" evidence="6">
    <location>
        <begin position="332"/>
        <end position="384"/>
    </location>
</feature>
<organism evidence="11 12">
    <name type="scientific">Ficus carica</name>
    <name type="common">Common fig</name>
    <dbReference type="NCBI Taxonomy" id="3494"/>
    <lineage>
        <taxon>Eukaryota</taxon>
        <taxon>Viridiplantae</taxon>
        <taxon>Streptophyta</taxon>
        <taxon>Embryophyta</taxon>
        <taxon>Tracheophyta</taxon>
        <taxon>Spermatophyta</taxon>
        <taxon>Magnoliopsida</taxon>
        <taxon>eudicotyledons</taxon>
        <taxon>Gunneridae</taxon>
        <taxon>Pentapetalae</taxon>
        <taxon>rosids</taxon>
        <taxon>fabids</taxon>
        <taxon>Rosales</taxon>
        <taxon>Moraceae</taxon>
        <taxon>Ficeae</taxon>
        <taxon>Ficus</taxon>
    </lineage>
</organism>
<dbReference type="PROSITE" id="PS50178">
    <property type="entry name" value="ZF_FYVE"/>
    <property type="match status" value="1"/>
</dbReference>
<dbReference type="GO" id="GO:0008270">
    <property type="term" value="F:zinc ion binding"/>
    <property type="evidence" value="ECO:0007669"/>
    <property type="project" value="UniProtKB-KW"/>
</dbReference>
<evidence type="ECO:0000256" key="4">
    <source>
        <dbReference type="ARBA" id="ARBA00022833"/>
    </source>
</evidence>
<feature type="compositionally biased region" description="Polar residues" evidence="7">
    <location>
        <begin position="714"/>
        <end position="737"/>
    </location>
</feature>
<evidence type="ECO:0000259" key="8">
    <source>
        <dbReference type="PROSITE" id="PS50003"/>
    </source>
</evidence>
<dbReference type="PRINTS" id="PR00633">
    <property type="entry name" value="RCCNDNSATION"/>
</dbReference>
<sequence>MEETDSITAIVTIKKGARLLKCGRRGKPKFCPFWLSAVSFQRQLQPEKESQSFSLVYANGERSLDLTCKDKEQADSWMLGLRVIISRYHHPKPFNNNLRSHRGVQSCISSPAGFIRRMHNLGLSEDAPEFSQVHSMCGSPSLSLSARGFSDGLSHSSDSFYWSEAAPSTVRNVMDISVPNSPYMGTNHLEKRSEQYVPHRLASASFESPLKQKKHILKDVMIWGEKIEGILEGTSNRSNDNNSIRKVDVLLPKLLESTTMLDLQNISLGGKHAAIVTKQGEVFCWGEERRGRLGHKIDINVSYPKLVDTLSGVRVNSVACSEYQTYALSHSGEVYRWGDTGCGAVVGEERSRCHWLPHRISALDGIVISNVACGEWHSAMVSTTGKLFTCGDGTFGVLGHGNLRSVSQPKEVESLKGLWVKSVACGSWHTAAIVEVIVDRFKFNGVGGKLFTWGDGDKGRLGHADEEKKLLPTCVTQLVDHDFVQVSCGRMLTAGLTSHGTVYTMGSAIHGQLGNPQAKDRTITIVEGNLKEEFVKDIASGSYHVAVLTTSGSVYSWGKGANGQLGLGDIDDRNSPTLVEALRDRQVESIACGSNSTAAICLHKSISVTEQSACNGCKVPFGFTRKKHNCYNCGLLFCHACSIKKVVDASLAPNKSKAFRVCDQCFNNLRGISHSGGQLKQEHHAMKQLPSERKGFREEKESRGPVTPKYGKMTSVNPSSNKESQFSRRMSARSQGETRLNLDSVSSLLGGQPQWGQVPCPPFFEVHQVSCPPLFEVHQREVSKVLSPLSKKQISPFTERHRESNLSSTTIVENVISEPDETLIEEVRRLRTQVISLEKKCQSGSQKIQECQKKIEETWSLAREEAAKCKAAKEVIKALALRLHKFSENASTNGRKAKDGVDTSLRQITPVSTDSPTFGCVQSASVATDLPQIALPNDKQLDSLSNSPIVFSETLKLLYGSDTCRDSSRSEADSQVGCKETGKQETKGLKLEWVEQYEPGVYITFTILPSGQKGLKRVRFRTRLIFLSQSEKIHREGSGALVGGEPSDDVPKV</sequence>
<dbReference type="Pfam" id="PF08381">
    <property type="entry name" value="BRX"/>
    <property type="match status" value="1"/>
</dbReference>
<keyword evidence="2" id="KW-0677">Repeat</keyword>
<dbReference type="SUPFAM" id="SSF50985">
    <property type="entry name" value="RCC1/BLIP-II"/>
    <property type="match status" value="1"/>
</dbReference>
<dbReference type="InterPro" id="IPR013591">
    <property type="entry name" value="Brevis_radix_dom"/>
</dbReference>
<feature type="region of interest" description="Disordered" evidence="7">
    <location>
        <begin position="677"/>
        <end position="737"/>
    </location>
</feature>
<evidence type="ECO:0000256" key="5">
    <source>
        <dbReference type="PROSITE-ProRule" id="PRU00091"/>
    </source>
</evidence>
<dbReference type="InterPro" id="IPR000306">
    <property type="entry name" value="Znf_FYVE"/>
</dbReference>
<dbReference type="InterPro" id="IPR009091">
    <property type="entry name" value="RCC1/BLIP-II"/>
</dbReference>
<dbReference type="InterPro" id="IPR001849">
    <property type="entry name" value="PH_domain"/>
</dbReference>
<keyword evidence="12" id="KW-1185">Reference proteome</keyword>
<feature type="repeat" description="RCC1" evidence="6">
    <location>
        <begin position="500"/>
        <end position="551"/>
    </location>
</feature>
<proteinExistence type="predicted"/>
<evidence type="ECO:0000256" key="3">
    <source>
        <dbReference type="ARBA" id="ARBA00022771"/>
    </source>
</evidence>
<dbReference type="SMART" id="SM00064">
    <property type="entry name" value="FYVE"/>
    <property type="match status" value="1"/>
</dbReference>
<dbReference type="InterPro" id="IPR017455">
    <property type="entry name" value="Znf_FYVE-rel"/>
</dbReference>
<dbReference type="SUPFAM" id="SSF50729">
    <property type="entry name" value="PH domain-like"/>
    <property type="match status" value="1"/>
</dbReference>
<dbReference type="SUPFAM" id="SSF57903">
    <property type="entry name" value="FYVE/PHD zinc finger"/>
    <property type="match status" value="1"/>
</dbReference>
<dbReference type="Pfam" id="PF01363">
    <property type="entry name" value="FYVE"/>
    <property type="match status" value="1"/>
</dbReference>
<dbReference type="EMBL" id="BTGU01000014">
    <property type="protein sequence ID" value="GMN42291.1"/>
    <property type="molecule type" value="Genomic_DNA"/>
</dbReference>
<dbReference type="Gene3D" id="3.30.40.10">
    <property type="entry name" value="Zinc/RING finger domain, C3HC4 (zinc finger)"/>
    <property type="match status" value="1"/>
</dbReference>
<feature type="repeat" description="RCC1" evidence="6">
    <location>
        <begin position="448"/>
        <end position="499"/>
    </location>
</feature>
<feature type="domain" description="FYVE-type" evidence="9">
    <location>
        <begin position="608"/>
        <end position="670"/>
    </location>
</feature>
<dbReference type="PANTHER" id="PTHR22870">
    <property type="entry name" value="REGULATOR OF CHROMOSOME CONDENSATION"/>
    <property type="match status" value="1"/>
</dbReference>
<gene>
    <name evidence="11" type="ORF">TIFTF001_011506</name>
</gene>
<feature type="repeat" description="RCC1" evidence="6">
    <location>
        <begin position="385"/>
        <end position="436"/>
    </location>
</feature>
<evidence type="ECO:0000313" key="12">
    <source>
        <dbReference type="Proteomes" id="UP001187192"/>
    </source>
</evidence>
<evidence type="ECO:0000259" key="10">
    <source>
        <dbReference type="PROSITE" id="PS51514"/>
    </source>
</evidence>
<dbReference type="Pfam" id="PF25390">
    <property type="entry name" value="WD40_RLD"/>
    <property type="match status" value="1"/>
</dbReference>
<dbReference type="InterPro" id="IPR013083">
    <property type="entry name" value="Znf_RING/FYVE/PHD"/>
</dbReference>
<dbReference type="InterPro" id="IPR051210">
    <property type="entry name" value="Ub_ligase/GEF_domain"/>
</dbReference>
<reference evidence="11" key="1">
    <citation type="submission" date="2023-07" db="EMBL/GenBank/DDBJ databases">
        <title>draft genome sequence of fig (Ficus carica).</title>
        <authorList>
            <person name="Takahashi T."/>
            <person name="Nishimura K."/>
        </authorList>
    </citation>
    <scope>NUCLEOTIDE SEQUENCE</scope>
</reference>
<protein>
    <submittedName>
        <fullName evidence="11">Uncharacterized protein</fullName>
    </submittedName>
</protein>
<keyword evidence="4" id="KW-0862">Zinc</keyword>
<evidence type="ECO:0000313" key="11">
    <source>
        <dbReference type="EMBL" id="GMN42291.1"/>
    </source>
</evidence>
<feature type="repeat" description="RCC1" evidence="6">
    <location>
        <begin position="552"/>
        <end position="603"/>
    </location>
</feature>
<feature type="repeat" description="RCC1" evidence="6">
    <location>
        <begin position="280"/>
        <end position="331"/>
    </location>
</feature>
<evidence type="ECO:0000256" key="2">
    <source>
        <dbReference type="ARBA" id="ARBA00022737"/>
    </source>
</evidence>
<evidence type="ECO:0000256" key="6">
    <source>
        <dbReference type="PROSITE-ProRule" id="PRU00235"/>
    </source>
</evidence>
<dbReference type="InterPro" id="IPR011011">
    <property type="entry name" value="Znf_FYVE_PHD"/>
</dbReference>
<dbReference type="InterPro" id="IPR058923">
    <property type="entry name" value="RCC1-like_dom"/>
</dbReference>
<feature type="domain" description="BRX" evidence="10">
    <location>
        <begin position="991"/>
        <end position="1047"/>
    </location>
</feature>
<dbReference type="AlphaFoldDB" id="A0AA88ALV9"/>
<accession>A0AA88ALV9</accession>
<dbReference type="PROSITE" id="PS00626">
    <property type="entry name" value="RCC1_2"/>
    <property type="match status" value="2"/>
</dbReference>
<feature type="domain" description="PH" evidence="8">
    <location>
        <begin position="1"/>
        <end position="86"/>
    </location>
</feature>
<dbReference type="PROSITE" id="PS50003">
    <property type="entry name" value="PH_DOMAIN"/>
    <property type="match status" value="1"/>
</dbReference>
<name>A0AA88ALV9_FICCA</name>
<dbReference type="Gene3D" id="2.130.10.30">
    <property type="entry name" value="Regulator of chromosome condensation 1/beta-lactamase-inhibitor protein II"/>
    <property type="match status" value="2"/>
</dbReference>
<dbReference type="PROSITE" id="PS50012">
    <property type="entry name" value="RCC1_3"/>
    <property type="match status" value="6"/>
</dbReference>
<dbReference type="PANTHER" id="PTHR22870:SF350">
    <property type="entry name" value="F12P19.9 PROTEIN"/>
    <property type="match status" value="1"/>
</dbReference>